<evidence type="ECO:0000256" key="5">
    <source>
        <dbReference type="ARBA" id="ARBA00023163"/>
    </source>
</evidence>
<evidence type="ECO:0000256" key="2">
    <source>
        <dbReference type="ARBA" id="ARBA00023012"/>
    </source>
</evidence>
<evidence type="ECO:0000256" key="6">
    <source>
        <dbReference type="PROSITE-ProRule" id="PRU01091"/>
    </source>
</evidence>
<dbReference type="GO" id="GO:0000160">
    <property type="term" value="P:phosphorelay signal transduction system"/>
    <property type="evidence" value="ECO:0007669"/>
    <property type="project" value="UniProtKB-KW"/>
</dbReference>
<dbReference type="Proteomes" id="UP000275024">
    <property type="component" value="Unassembled WGS sequence"/>
</dbReference>
<evidence type="ECO:0000313" key="11">
    <source>
        <dbReference type="Proteomes" id="UP000275024"/>
    </source>
</evidence>
<evidence type="ECO:0000256" key="1">
    <source>
        <dbReference type="ARBA" id="ARBA00005820"/>
    </source>
</evidence>
<comment type="caution">
    <text evidence="8">The sequence shown here is derived from an EMBL/GenBank/DDBJ whole genome shotgun (WGS) entry which is preliminary data.</text>
</comment>
<dbReference type="CDD" id="cd15831">
    <property type="entry name" value="BTAD"/>
    <property type="match status" value="1"/>
</dbReference>
<dbReference type="Pfam" id="PF00486">
    <property type="entry name" value="Trans_reg_C"/>
    <property type="match status" value="1"/>
</dbReference>
<keyword evidence="5" id="KW-0804">Transcription</keyword>
<dbReference type="GO" id="GO:0006355">
    <property type="term" value="P:regulation of DNA-templated transcription"/>
    <property type="evidence" value="ECO:0007669"/>
    <property type="project" value="InterPro"/>
</dbReference>
<feature type="domain" description="OmpR/PhoB-type" evidence="7">
    <location>
        <begin position="1"/>
        <end position="96"/>
    </location>
</feature>
<dbReference type="InterPro" id="IPR011990">
    <property type="entry name" value="TPR-like_helical_dom_sf"/>
</dbReference>
<dbReference type="PANTHER" id="PTHR35807:SF1">
    <property type="entry name" value="TRANSCRIPTIONAL REGULATOR REDD"/>
    <property type="match status" value="1"/>
</dbReference>
<proteinExistence type="inferred from homology"/>
<evidence type="ECO:0000256" key="4">
    <source>
        <dbReference type="ARBA" id="ARBA00023125"/>
    </source>
</evidence>
<sequence length="246" mass="26466">MVSGGALRLGVLGEIAAWRGAEPLDIGHARQRHVLGALLLEPGTAVPGEELARRVWGARPPRGTSALHGYVSRLRRALAGGGADIVRDRAGYRLEAEAGPAAVDVCRFRALAVRAGAAERDEEAAALWDEALGQWRGEAFAGADAPWFRAQRERLAAERLAARLDAADVALRLGRQGPLLDELAARAVDHPLDERMAGQLILALHREGRHAEARASFERVRLRLAEELGLDPGPALRRLGERLANA</sequence>
<comment type="similarity">
    <text evidence="1">Belongs to the AfsR/DnrI/RedD regulatory family.</text>
</comment>
<evidence type="ECO:0000313" key="8">
    <source>
        <dbReference type="EMBL" id="RKN08422.1"/>
    </source>
</evidence>
<keyword evidence="4 6" id="KW-0238">DNA-binding</keyword>
<dbReference type="Pfam" id="PF03704">
    <property type="entry name" value="BTAD"/>
    <property type="match status" value="1"/>
</dbReference>
<dbReference type="PANTHER" id="PTHR35807">
    <property type="entry name" value="TRANSCRIPTIONAL REGULATOR REDD-RELATED"/>
    <property type="match status" value="1"/>
</dbReference>
<reference evidence="10 11" key="1">
    <citation type="submission" date="2018-09" db="EMBL/GenBank/DDBJ databases">
        <title>Streptomyces sp. nov. DS1-2, an endophytic actinomycete isolated from roots of Dendrobium scabrilingue.</title>
        <authorList>
            <person name="Kuncharoen N."/>
            <person name="Kudo T."/>
            <person name="Ohkuma M."/>
            <person name="Yuki M."/>
            <person name="Tanasupawat S."/>
        </authorList>
    </citation>
    <scope>NUCLEOTIDE SEQUENCE [LARGE SCALE GENOMIC DNA]</scope>
    <source>
        <strain evidence="8 11">AZ1-7</strain>
        <strain evidence="9 10">DS1-2</strain>
    </source>
</reference>
<keyword evidence="3" id="KW-0805">Transcription regulation</keyword>
<evidence type="ECO:0000259" key="7">
    <source>
        <dbReference type="PROSITE" id="PS51755"/>
    </source>
</evidence>
<dbReference type="GO" id="GO:0003677">
    <property type="term" value="F:DNA binding"/>
    <property type="evidence" value="ECO:0007669"/>
    <property type="project" value="UniProtKB-UniRule"/>
</dbReference>
<dbReference type="InterPro" id="IPR036388">
    <property type="entry name" value="WH-like_DNA-bd_sf"/>
</dbReference>
<organism evidence="8 11">
    <name type="scientific">Streptomyces radicis</name>
    <dbReference type="NCBI Taxonomy" id="1750517"/>
    <lineage>
        <taxon>Bacteria</taxon>
        <taxon>Bacillati</taxon>
        <taxon>Actinomycetota</taxon>
        <taxon>Actinomycetes</taxon>
        <taxon>Kitasatosporales</taxon>
        <taxon>Streptomycetaceae</taxon>
        <taxon>Streptomyces</taxon>
    </lineage>
</organism>
<feature type="DNA-binding region" description="OmpR/PhoB-type" evidence="6">
    <location>
        <begin position="1"/>
        <end position="96"/>
    </location>
</feature>
<evidence type="ECO:0000313" key="10">
    <source>
        <dbReference type="Proteomes" id="UP000268652"/>
    </source>
</evidence>
<dbReference type="SUPFAM" id="SSF46894">
    <property type="entry name" value="C-terminal effector domain of the bipartite response regulators"/>
    <property type="match status" value="1"/>
</dbReference>
<keyword evidence="2" id="KW-0902">Two-component regulatory system</keyword>
<dbReference type="EMBL" id="RBDX01000011">
    <property type="protein sequence ID" value="RKN08422.1"/>
    <property type="molecule type" value="Genomic_DNA"/>
</dbReference>
<dbReference type="SMART" id="SM00862">
    <property type="entry name" value="Trans_reg_C"/>
    <property type="match status" value="1"/>
</dbReference>
<dbReference type="Gene3D" id="1.10.10.10">
    <property type="entry name" value="Winged helix-like DNA-binding domain superfamily/Winged helix DNA-binding domain"/>
    <property type="match status" value="1"/>
</dbReference>
<dbReference type="SMART" id="SM01043">
    <property type="entry name" value="BTAD"/>
    <property type="match status" value="1"/>
</dbReference>
<dbReference type="OrthoDB" id="4336084at2"/>
<keyword evidence="10" id="KW-1185">Reference proteome</keyword>
<dbReference type="InterPro" id="IPR051677">
    <property type="entry name" value="AfsR-DnrI-RedD_regulator"/>
</dbReference>
<evidence type="ECO:0000256" key="3">
    <source>
        <dbReference type="ARBA" id="ARBA00023015"/>
    </source>
</evidence>
<dbReference type="Proteomes" id="UP000268652">
    <property type="component" value="Unassembled WGS sequence"/>
</dbReference>
<protein>
    <recommendedName>
        <fullName evidence="7">OmpR/PhoB-type domain-containing protein</fullName>
    </recommendedName>
</protein>
<evidence type="ECO:0000313" key="9">
    <source>
        <dbReference type="EMBL" id="RKN21542.1"/>
    </source>
</evidence>
<dbReference type="InterPro" id="IPR005158">
    <property type="entry name" value="BTAD"/>
</dbReference>
<dbReference type="Gene3D" id="1.25.40.10">
    <property type="entry name" value="Tetratricopeptide repeat domain"/>
    <property type="match status" value="1"/>
</dbReference>
<dbReference type="SUPFAM" id="SSF48452">
    <property type="entry name" value="TPR-like"/>
    <property type="match status" value="1"/>
</dbReference>
<dbReference type="PROSITE" id="PS51755">
    <property type="entry name" value="OMPR_PHOB"/>
    <property type="match status" value="1"/>
</dbReference>
<name>A0A3A9W6T0_9ACTN</name>
<dbReference type="InterPro" id="IPR001867">
    <property type="entry name" value="OmpR/PhoB-type_DNA-bd"/>
</dbReference>
<dbReference type="InterPro" id="IPR016032">
    <property type="entry name" value="Sig_transdc_resp-reg_C-effctor"/>
</dbReference>
<dbReference type="EMBL" id="RBDY01000011">
    <property type="protein sequence ID" value="RKN21542.1"/>
    <property type="molecule type" value="Genomic_DNA"/>
</dbReference>
<accession>A0A3A9W6T0</accession>
<dbReference type="AlphaFoldDB" id="A0A3A9W6T0"/>
<gene>
    <name evidence="9" type="ORF">D7318_16360</name>
    <name evidence="8" type="ORF">D7319_16080</name>
</gene>